<dbReference type="PANTHER" id="PTHR30383:SF5">
    <property type="entry name" value="SGNH HYDROLASE-TYPE ESTERASE DOMAIN-CONTAINING PROTEIN"/>
    <property type="match status" value="1"/>
</dbReference>
<sequence>MYRRQFYWLLPWLLLYAGAASSQSSQDGDVHKVNQVPSTATLVLAGASYVGGWKEPSLPGYRVVNRGAGGEETHQVLARFERDVIAAKPQAVLIWGHINNVHRAPPGGIEATKEKAKADYREMVRLARENGIEVILATEVTVSEAVGLTNRVVAFINNLRGKQNYTAWVNEHVRDVNAWLRTYAREQGLRLWDFEKVFDDGEGFRKLEYSSEDGTHISPAGYAALTDYAQAQLRPRV</sequence>
<evidence type="ECO:0000259" key="2">
    <source>
        <dbReference type="Pfam" id="PF13472"/>
    </source>
</evidence>
<evidence type="ECO:0000256" key="1">
    <source>
        <dbReference type="SAM" id="SignalP"/>
    </source>
</evidence>
<dbReference type="Pfam" id="PF13472">
    <property type="entry name" value="Lipase_GDSL_2"/>
    <property type="match status" value="1"/>
</dbReference>
<dbReference type="RefSeq" id="WP_203168339.1">
    <property type="nucleotide sequence ID" value="NZ_JAEVLS010000003.1"/>
</dbReference>
<feature type="chain" id="PRO_5047367789" description="SGNH hydrolase-type esterase domain-containing protein" evidence="1">
    <location>
        <begin position="23"/>
        <end position="237"/>
    </location>
</feature>
<evidence type="ECO:0000313" key="3">
    <source>
        <dbReference type="EMBL" id="MBM0106228.1"/>
    </source>
</evidence>
<dbReference type="InterPro" id="IPR051532">
    <property type="entry name" value="Ester_Hydrolysis_Enzymes"/>
</dbReference>
<dbReference type="InterPro" id="IPR036514">
    <property type="entry name" value="SGNH_hydro_sf"/>
</dbReference>
<accession>A0ABS1WZ28</accession>
<keyword evidence="4" id="KW-1185">Reference proteome</keyword>
<feature type="signal peptide" evidence="1">
    <location>
        <begin position="1"/>
        <end position="22"/>
    </location>
</feature>
<protein>
    <recommendedName>
        <fullName evidence="2">SGNH hydrolase-type esterase domain-containing protein</fullName>
    </recommendedName>
</protein>
<gene>
    <name evidence="3" type="ORF">JM946_15960</name>
</gene>
<organism evidence="3 4">
    <name type="scientific">Steroidobacter gossypii</name>
    <dbReference type="NCBI Taxonomy" id="2805490"/>
    <lineage>
        <taxon>Bacteria</taxon>
        <taxon>Pseudomonadati</taxon>
        <taxon>Pseudomonadota</taxon>
        <taxon>Gammaproteobacteria</taxon>
        <taxon>Steroidobacterales</taxon>
        <taxon>Steroidobacteraceae</taxon>
        <taxon>Steroidobacter</taxon>
    </lineage>
</organism>
<keyword evidence="1" id="KW-0732">Signal</keyword>
<feature type="domain" description="SGNH hydrolase-type esterase" evidence="2">
    <location>
        <begin position="60"/>
        <end position="224"/>
    </location>
</feature>
<dbReference type="SUPFAM" id="SSF52266">
    <property type="entry name" value="SGNH hydrolase"/>
    <property type="match status" value="1"/>
</dbReference>
<evidence type="ECO:0000313" key="4">
    <source>
        <dbReference type="Proteomes" id="UP000661077"/>
    </source>
</evidence>
<dbReference type="InterPro" id="IPR013830">
    <property type="entry name" value="SGNH_hydro"/>
</dbReference>
<dbReference type="Proteomes" id="UP000661077">
    <property type="component" value="Unassembled WGS sequence"/>
</dbReference>
<dbReference type="PANTHER" id="PTHR30383">
    <property type="entry name" value="THIOESTERASE 1/PROTEASE 1/LYSOPHOSPHOLIPASE L1"/>
    <property type="match status" value="1"/>
</dbReference>
<dbReference type="Gene3D" id="3.40.50.1110">
    <property type="entry name" value="SGNH hydrolase"/>
    <property type="match status" value="1"/>
</dbReference>
<comment type="caution">
    <text evidence="3">The sequence shown here is derived from an EMBL/GenBank/DDBJ whole genome shotgun (WGS) entry which is preliminary data.</text>
</comment>
<dbReference type="EMBL" id="JAEVLS010000003">
    <property type="protein sequence ID" value="MBM0106228.1"/>
    <property type="molecule type" value="Genomic_DNA"/>
</dbReference>
<proteinExistence type="predicted"/>
<name>A0ABS1WZ28_9GAMM</name>
<reference evidence="3 4" key="1">
    <citation type="journal article" date="2021" name="Int. J. Syst. Evol. Microbiol.">
        <title>Steroidobacter gossypii sp. nov., isolated from soil of cotton cropping field.</title>
        <authorList>
            <person name="Huang R."/>
            <person name="Yang S."/>
            <person name="Zhen C."/>
            <person name="Liu W."/>
        </authorList>
    </citation>
    <scope>NUCLEOTIDE SEQUENCE [LARGE SCALE GENOMIC DNA]</scope>
    <source>
        <strain evidence="3 4">S1-65</strain>
    </source>
</reference>